<dbReference type="SMART" id="SM00220">
    <property type="entry name" value="S_TKc"/>
    <property type="match status" value="1"/>
</dbReference>
<dbReference type="Proteomes" id="UP000243579">
    <property type="component" value="Unassembled WGS sequence"/>
</dbReference>
<dbReference type="PROSITE" id="PS00108">
    <property type="entry name" value="PROTEIN_KINASE_ST"/>
    <property type="match status" value="1"/>
</dbReference>
<keyword evidence="9" id="KW-0418">Kinase</keyword>
<evidence type="ECO:0000313" key="10">
    <source>
        <dbReference type="Proteomes" id="UP000243579"/>
    </source>
</evidence>
<dbReference type="GO" id="GO:0004674">
    <property type="term" value="F:protein serine/threonine kinase activity"/>
    <property type="evidence" value="ECO:0007669"/>
    <property type="project" value="UniProtKB-KW"/>
</dbReference>
<evidence type="ECO:0000256" key="2">
    <source>
        <dbReference type="ARBA" id="ARBA00022527"/>
    </source>
</evidence>
<evidence type="ECO:0000259" key="8">
    <source>
        <dbReference type="PROSITE" id="PS50011"/>
    </source>
</evidence>
<dbReference type="EMBL" id="JNBR01002104">
    <property type="protein sequence ID" value="OQR83698.1"/>
    <property type="molecule type" value="Genomic_DNA"/>
</dbReference>
<dbReference type="STRING" id="1202772.A0A1V9YDB3"/>
<keyword evidence="2 7" id="KW-0723">Serine/threonine-protein kinase</keyword>
<name>A0A1V9YDB3_ACHHY</name>
<comment type="similarity">
    <text evidence="1">Belongs to the protein kinase superfamily. TKL Ser/Thr protein kinase family.</text>
</comment>
<feature type="domain" description="Protein kinase" evidence="8">
    <location>
        <begin position="83"/>
        <end position="331"/>
    </location>
</feature>
<dbReference type="PROSITE" id="PS50088">
    <property type="entry name" value="ANK_REPEAT"/>
    <property type="match status" value="1"/>
</dbReference>
<gene>
    <name evidence="9" type="ORF">ACHHYP_14398</name>
</gene>
<dbReference type="InterPro" id="IPR000719">
    <property type="entry name" value="Prot_kinase_dom"/>
</dbReference>
<dbReference type="InterPro" id="IPR036770">
    <property type="entry name" value="Ankyrin_rpt-contain_sf"/>
</dbReference>
<dbReference type="Gene3D" id="1.25.40.20">
    <property type="entry name" value="Ankyrin repeat-containing domain"/>
    <property type="match status" value="1"/>
</dbReference>
<evidence type="ECO:0000256" key="6">
    <source>
        <dbReference type="PROSITE-ProRule" id="PRU10141"/>
    </source>
</evidence>
<evidence type="ECO:0000256" key="5">
    <source>
        <dbReference type="PROSITE-ProRule" id="PRU00023"/>
    </source>
</evidence>
<dbReference type="InterPro" id="IPR001245">
    <property type="entry name" value="Ser-Thr/Tyr_kinase_cat_dom"/>
</dbReference>
<dbReference type="Pfam" id="PF00023">
    <property type="entry name" value="Ank"/>
    <property type="match status" value="1"/>
</dbReference>
<keyword evidence="3 6" id="KW-0547">Nucleotide-binding</keyword>
<dbReference type="InterPro" id="IPR011009">
    <property type="entry name" value="Kinase-like_dom_sf"/>
</dbReference>
<keyword evidence="4 6" id="KW-0067">ATP-binding</keyword>
<dbReference type="Pfam" id="PF07714">
    <property type="entry name" value="PK_Tyr_Ser-Thr"/>
    <property type="match status" value="1"/>
</dbReference>
<keyword evidence="5" id="KW-0040">ANK repeat</keyword>
<organism evidence="9 10">
    <name type="scientific">Achlya hypogyna</name>
    <name type="common">Oomycete</name>
    <name type="synonym">Protoachlya hypogyna</name>
    <dbReference type="NCBI Taxonomy" id="1202772"/>
    <lineage>
        <taxon>Eukaryota</taxon>
        <taxon>Sar</taxon>
        <taxon>Stramenopiles</taxon>
        <taxon>Oomycota</taxon>
        <taxon>Saprolegniomycetes</taxon>
        <taxon>Saprolegniales</taxon>
        <taxon>Achlyaceae</taxon>
        <taxon>Achlya</taxon>
    </lineage>
</organism>
<dbReference type="SUPFAM" id="SSF48403">
    <property type="entry name" value="Ankyrin repeat"/>
    <property type="match status" value="1"/>
</dbReference>
<dbReference type="InterPro" id="IPR051681">
    <property type="entry name" value="Ser/Thr_Kinases-Pseudokinases"/>
</dbReference>
<dbReference type="InterPro" id="IPR008271">
    <property type="entry name" value="Ser/Thr_kinase_AS"/>
</dbReference>
<feature type="repeat" description="ANK" evidence="5">
    <location>
        <begin position="11"/>
        <end position="32"/>
    </location>
</feature>
<keyword evidence="10" id="KW-1185">Reference proteome</keyword>
<reference evidence="9 10" key="1">
    <citation type="journal article" date="2014" name="Genome Biol. Evol.">
        <title>The secreted proteins of Achlya hypogyna and Thraustotheca clavata identify the ancestral oomycete secretome and reveal gene acquisitions by horizontal gene transfer.</title>
        <authorList>
            <person name="Misner I."/>
            <person name="Blouin N."/>
            <person name="Leonard G."/>
            <person name="Richards T.A."/>
            <person name="Lane C.E."/>
        </authorList>
    </citation>
    <scope>NUCLEOTIDE SEQUENCE [LARGE SCALE GENOMIC DNA]</scope>
    <source>
        <strain evidence="9 10">ATCC 48635</strain>
    </source>
</reference>
<dbReference type="SUPFAM" id="SSF56112">
    <property type="entry name" value="Protein kinase-like (PK-like)"/>
    <property type="match status" value="1"/>
</dbReference>
<dbReference type="OrthoDB" id="77576at2759"/>
<evidence type="ECO:0000256" key="7">
    <source>
        <dbReference type="RuleBase" id="RU000304"/>
    </source>
</evidence>
<evidence type="ECO:0000256" key="3">
    <source>
        <dbReference type="ARBA" id="ARBA00022741"/>
    </source>
</evidence>
<evidence type="ECO:0000313" key="9">
    <source>
        <dbReference type="EMBL" id="OQR83698.1"/>
    </source>
</evidence>
<dbReference type="InterPro" id="IPR017441">
    <property type="entry name" value="Protein_kinase_ATP_BS"/>
</dbReference>
<dbReference type="PANTHER" id="PTHR44329">
    <property type="entry name" value="SERINE/THREONINE-PROTEIN KINASE TNNI3K-RELATED"/>
    <property type="match status" value="1"/>
</dbReference>
<dbReference type="GO" id="GO:0005524">
    <property type="term" value="F:ATP binding"/>
    <property type="evidence" value="ECO:0007669"/>
    <property type="project" value="UniProtKB-UniRule"/>
</dbReference>
<dbReference type="PROSITE" id="PS50297">
    <property type="entry name" value="ANK_REP_REGION"/>
    <property type="match status" value="1"/>
</dbReference>
<feature type="binding site" evidence="6">
    <location>
        <position position="110"/>
    </location>
    <ligand>
        <name>ATP</name>
        <dbReference type="ChEBI" id="CHEBI:30616"/>
    </ligand>
</feature>
<protein>
    <submittedName>
        <fullName evidence="9">Protein kinase</fullName>
    </submittedName>
</protein>
<dbReference type="Gene3D" id="1.10.510.10">
    <property type="entry name" value="Transferase(Phosphotransferase) domain 1"/>
    <property type="match status" value="1"/>
</dbReference>
<evidence type="ECO:0000256" key="4">
    <source>
        <dbReference type="ARBA" id="ARBA00022840"/>
    </source>
</evidence>
<evidence type="ECO:0000256" key="1">
    <source>
        <dbReference type="ARBA" id="ARBA00005843"/>
    </source>
</evidence>
<dbReference type="InterPro" id="IPR002110">
    <property type="entry name" value="Ankyrin_rpt"/>
</dbReference>
<keyword evidence="9" id="KW-0808">Transferase</keyword>
<dbReference type="PROSITE" id="PS50011">
    <property type="entry name" value="PROTEIN_KINASE_DOM"/>
    <property type="match status" value="1"/>
</dbReference>
<accession>A0A1V9YDB3</accession>
<dbReference type="PROSITE" id="PS00107">
    <property type="entry name" value="PROTEIN_KINASE_ATP"/>
    <property type="match status" value="1"/>
</dbReference>
<dbReference type="PANTHER" id="PTHR44329:SF214">
    <property type="entry name" value="PROTEIN KINASE DOMAIN-CONTAINING PROTEIN"/>
    <property type="match status" value="1"/>
</dbReference>
<sequence length="428" mass="45951">AQVVDPNENDAGEAPLHVAVRCGQGSLLRLLLGVRGVNTHARNKAGDTPLVTAIKQGHHLFAQQIYAASTQPLREVAASDIVIDPSTVLGRGGFGAVYKGVFDNQPVAVKTALNAAGAGAIQYEMEAMQLWATGLCKSPYVVQLLAVSSQHTTKSQLVLEFMDGGDLRGYLDKKRDGQPVVAEYIALEVAWVIAKALADMGRNILPHRDLKSPNVLLSSTNYIKVADLGLTREYASQMTQGAVTLLWTAPEVLAEDGSYNYAADMYSFGVILTVLCTLQLAILNRVCMRTLRPDVGDASLSWLRQLATECMAHDPSKRPSVFEVLDRLDRLRCLEGTLVRTTMTCSTCQTTLSMGVTMCSKCQKPTPPAATKQGIKVETTLPYAVCNEANSIVATECGECGDELPGDGQKVQLLVKIVERAMAAAVAA</sequence>
<dbReference type="AlphaFoldDB" id="A0A1V9YDB3"/>
<feature type="non-terminal residue" evidence="9">
    <location>
        <position position="1"/>
    </location>
</feature>
<comment type="caution">
    <text evidence="9">The sequence shown here is derived from an EMBL/GenBank/DDBJ whole genome shotgun (WGS) entry which is preliminary data.</text>
</comment>
<proteinExistence type="inferred from homology"/>